<dbReference type="Gene3D" id="3.30.70.3460">
    <property type="match status" value="2"/>
</dbReference>
<dbReference type="Gene3D" id="1.10.10.10">
    <property type="entry name" value="Winged helix-like DNA-binding domain superfamily/Winged helix DNA-binding domain"/>
    <property type="match status" value="1"/>
</dbReference>
<evidence type="ECO:0000259" key="7">
    <source>
        <dbReference type="Pfam" id="PF22451"/>
    </source>
</evidence>
<comment type="pathway">
    <text evidence="2">Porphyrin-containing compound metabolism.</text>
</comment>
<keyword evidence="9" id="KW-1185">Reference proteome</keyword>
<accession>A0ABU1F9H0</accession>
<dbReference type="Pfam" id="PF22451">
    <property type="entry name" value="NirdL-like_HTH"/>
    <property type="match status" value="2"/>
</dbReference>
<feature type="domain" description="Siroheme decarboxylase AsnC-like ligand binding" evidence="6">
    <location>
        <begin position="228"/>
        <end position="315"/>
    </location>
</feature>
<evidence type="ECO:0000256" key="4">
    <source>
        <dbReference type="ARBA" id="ARBA00023471"/>
    </source>
</evidence>
<proteinExistence type="inferred from homology"/>
<dbReference type="EC" id="4.1.1.111" evidence="4"/>
<dbReference type="Proteomes" id="UP001247754">
    <property type="component" value="Unassembled WGS sequence"/>
</dbReference>
<comment type="catalytic activity">
    <reaction evidence="5">
        <text>siroheme + 2 H(+) = 12,18-didecarboxysiroheme + 2 CO2</text>
        <dbReference type="Rhea" id="RHEA:19093"/>
        <dbReference type="ChEBI" id="CHEBI:15378"/>
        <dbReference type="ChEBI" id="CHEBI:16526"/>
        <dbReference type="ChEBI" id="CHEBI:60052"/>
        <dbReference type="ChEBI" id="CHEBI:140497"/>
        <dbReference type="EC" id="4.1.1.111"/>
    </reaction>
</comment>
<dbReference type="InterPro" id="IPR036388">
    <property type="entry name" value="WH-like_DNA-bd_sf"/>
</dbReference>
<dbReference type="PANTHER" id="PTHR43413:SF1">
    <property type="entry name" value="SIROHEME DECARBOXYLASE NIRL SUBUNIT"/>
    <property type="match status" value="1"/>
</dbReference>
<evidence type="ECO:0000313" key="8">
    <source>
        <dbReference type="EMBL" id="MDR5653521.1"/>
    </source>
</evidence>
<keyword evidence="1" id="KW-0456">Lyase</keyword>
<dbReference type="InterPro" id="IPR050684">
    <property type="entry name" value="HTH-Siroheme_Decarb"/>
</dbReference>
<protein>
    <recommendedName>
        <fullName evidence="4">siroheme decarboxylase</fullName>
        <ecNumber evidence="4">4.1.1.111</ecNumber>
    </recommendedName>
</protein>
<evidence type="ECO:0000256" key="3">
    <source>
        <dbReference type="ARBA" id="ARBA00023457"/>
    </source>
</evidence>
<gene>
    <name evidence="8" type="ORF">RGD00_12965</name>
</gene>
<evidence type="ECO:0000256" key="2">
    <source>
        <dbReference type="ARBA" id="ARBA00023444"/>
    </source>
</evidence>
<dbReference type="InterPro" id="IPR053953">
    <property type="entry name" value="NirdL-like_HTH"/>
</dbReference>
<comment type="caution">
    <text evidence="8">The sequence shown here is derived from an EMBL/GenBank/DDBJ whole genome shotgun (WGS) entry which is preliminary data.</text>
</comment>
<sequence>METLDPIDLRLLDDFQRDFPLVERPFAVLGAALGLAEGAVIDRLARLHAAGKVARVGATVQPNTAGASTLAAMAVPEARVAEVAAIVGAEPGVNHSYLRETDWNLWFVATAADTAELAAALDRIRTASGLTVLDLWLVRAFNIDLGFRLTGGAQAMPAPRAPVAVTPDPGDRALLHALSQGLDLTPAPFAALAARLGREEPALRDRIGALAAAGVITRLGVIVRHRALGFTANAMVVWDPPADRIEPAGRALAALPGVTLAYERRPVPGVWPWRLYSMIHARDRDAALAVLAGATRLPVLRGVPHRVLFSTRCFKQSGAQIERAA</sequence>
<comment type="similarity">
    <text evidence="3">Belongs to the Ahb/Nir family.</text>
</comment>
<dbReference type="PANTHER" id="PTHR43413">
    <property type="entry name" value="TRANSCRIPTIONAL REGULATOR, ASNC FAMILY"/>
    <property type="match status" value="1"/>
</dbReference>
<name>A0ABU1F9H0_9RHOB</name>
<feature type="domain" description="Siroheme decarboxylase AsnC-like ligand binding" evidence="6">
    <location>
        <begin position="67"/>
        <end position="131"/>
    </location>
</feature>
<evidence type="ECO:0000256" key="1">
    <source>
        <dbReference type="ARBA" id="ARBA00023239"/>
    </source>
</evidence>
<feature type="domain" description="Siroheme decarboxylase NirL-like HTH" evidence="7">
    <location>
        <begin position="9"/>
        <end position="51"/>
    </location>
</feature>
<dbReference type="Pfam" id="PF17805">
    <property type="entry name" value="AsnC_trans_reg2"/>
    <property type="match status" value="2"/>
</dbReference>
<dbReference type="RefSeq" id="WP_310457760.1">
    <property type="nucleotide sequence ID" value="NZ_JAVKPH010000014.1"/>
</dbReference>
<organism evidence="8 9">
    <name type="scientific">Ruixingdingia sedimenti</name>
    <dbReference type="NCBI Taxonomy" id="3073604"/>
    <lineage>
        <taxon>Bacteria</taxon>
        <taxon>Pseudomonadati</taxon>
        <taxon>Pseudomonadota</taxon>
        <taxon>Alphaproteobacteria</taxon>
        <taxon>Rhodobacterales</taxon>
        <taxon>Paracoccaceae</taxon>
        <taxon>Ruixingdingia</taxon>
    </lineage>
</organism>
<evidence type="ECO:0000259" key="6">
    <source>
        <dbReference type="Pfam" id="PF17805"/>
    </source>
</evidence>
<evidence type="ECO:0000256" key="5">
    <source>
        <dbReference type="ARBA" id="ARBA00048470"/>
    </source>
</evidence>
<reference evidence="8 9" key="1">
    <citation type="submission" date="2023-09" db="EMBL/GenBank/DDBJ databases">
        <title>Xinfangfangia sedmenti sp. nov., isolated the sedment.</title>
        <authorList>
            <person name="Xu L."/>
        </authorList>
    </citation>
    <scope>NUCLEOTIDE SEQUENCE [LARGE SCALE GENOMIC DNA]</scope>
    <source>
        <strain evidence="8 9">LG-4</strain>
    </source>
</reference>
<dbReference type="EMBL" id="JAVKPH010000014">
    <property type="protein sequence ID" value="MDR5653521.1"/>
    <property type="molecule type" value="Genomic_DNA"/>
</dbReference>
<evidence type="ECO:0000313" key="9">
    <source>
        <dbReference type="Proteomes" id="UP001247754"/>
    </source>
</evidence>
<dbReference type="InterPro" id="IPR040523">
    <property type="entry name" value="AsnC_trans_reg2"/>
</dbReference>
<feature type="domain" description="Siroheme decarboxylase NirL-like HTH" evidence="7">
    <location>
        <begin position="171"/>
        <end position="216"/>
    </location>
</feature>